<comment type="caution">
    <text evidence="1">The sequence shown here is derived from an EMBL/GenBank/DDBJ whole genome shotgun (WGS) entry which is preliminary data.</text>
</comment>
<accession>A0ABD2PV66</accession>
<dbReference type="AlphaFoldDB" id="A0ABD2PV66"/>
<proteinExistence type="predicted"/>
<dbReference type="Proteomes" id="UP001626550">
    <property type="component" value="Unassembled WGS sequence"/>
</dbReference>
<name>A0ABD2PV66_9PLAT</name>
<dbReference type="EMBL" id="JBJKFK010002277">
    <property type="protein sequence ID" value="KAL3311357.1"/>
    <property type="molecule type" value="Genomic_DNA"/>
</dbReference>
<reference evidence="1 2" key="1">
    <citation type="submission" date="2024-11" db="EMBL/GenBank/DDBJ databases">
        <title>Adaptive evolution of stress response genes in parasites aligns with host niche diversity.</title>
        <authorList>
            <person name="Hahn C."/>
            <person name="Resl P."/>
        </authorList>
    </citation>
    <scope>NUCLEOTIDE SEQUENCE [LARGE SCALE GENOMIC DNA]</scope>
    <source>
        <strain evidence="1">EGGRZ-B1_66</strain>
        <tissue evidence="1">Body</tissue>
    </source>
</reference>
<evidence type="ECO:0000313" key="1">
    <source>
        <dbReference type="EMBL" id="KAL3311357.1"/>
    </source>
</evidence>
<gene>
    <name evidence="1" type="ORF">Ciccas_010060</name>
</gene>
<keyword evidence="2" id="KW-1185">Reference proteome</keyword>
<dbReference type="PANTHER" id="PTHR15922">
    <property type="entry name" value="NEUROBLASTOMA-AMPLIFIED SEQUENCE"/>
    <property type="match status" value="1"/>
</dbReference>
<evidence type="ECO:0000313" key="2">
    <source>
        <dbReference type="Proteomes" id="UP001626550"/>
    </source>
</evidence>
<dbReference type="SUPFAM" id="SSF69322">
    <property type="entry name" value="Tricorn protease domain 2"/>
    <property type="match status" value="1"/>
</dbReference>
<dbReference type="PANTHER" id="PTHR15922:SF2">
    <property type="entry name" value="NBAS SUBUNIT OF NRZ TETHERING COMPLEX"/>
    <property type="match status" value="1"/>
</dbReference>
<sequence>MESITSKGGVLFLQNSIHELTTSVDENASDNDFAYCSKNLHKSKFFVLSDVENLDFNLERSRIEKVTLGMCKIFSDFRDYLSVPSYIHQAYVERICSSFAWKSKIVKCCDNSNLLVVLTTNWLRVVDVTKKVDDTFATELMEKSDHGLSSLLIGDCIPRSSQRPTSENEAADKFAANARDYRFCLGHSDAFPKWRAMTTFGRDLDSLIVAIAFSDGFIELIWVSEAEINAKNLTGRIHIDTFSHSSRITKPINSLTPVTDLCFIDISHLLISNFSGYVDLWFVDKASKSTPVRLLKRFVTGYAITSSLYHPDSACLVIGSEGQFSQQSSLQYGLRILRIGTVSPYIIHFQQHGIQKNKTTRKPWINHLFRRNPKLGSITESDCVLKMLYTTISDDEQDSPPSHESRLVLLHCSGMISVWNFPPKEPLLLFPVSGVAFPTNISLWSKNPEPGSSLPLFVIIKESGELSIFDLEKQKERHFDFTHSSKLNHSSSDHLQFNPLASLVVSEEFDGVFVLNWDRSPEASSTNDSKQIVPNTSIFTKSLYYFYALANRSLELVGIDAGPFLQPYTPASVARELEACSKAYHEPKLVNYMATVIRVCPTTPNGLLSQQLKMGDYSLAMSLAEKHGLNEELVYKHHWLSFFSPETPISKPDEVIPAIDCILGKLSSNPCSIVWSIRECMERFPSVNSDWKAVDVLDFCSRLLNHGISLLNETQFEKDSEQMKKLIKSKFEVMADHVETVRLMLKQDLSLSAEETLKILQWMRADSVLSLATFFAHNSEFPYLRLLASRYPREVKFNILVILPSLLETTPSECYLETVLFPIILEQPDEKRLEISTSEAYASKLKQMFNYLSPKYRYFQEMEQITAIDLIEWTIFRAKEIENMTLLTKQSLSLVKSVLNFLCEEFQDHNEDTSASLARLRHLHSDYEQLISLLYENHSSYSISRLYATKFNICESDDSLSGSHVMLDRLTADKFDALTPEQKIELAITLKFDPKLVNRFRTTKGARTTGQDAQNPIISSTLHTFCKQILSFIEKHSEEQVRSRMLACSLLKMTSLCGLEFLIGLCDKIKNNVSFPLLTSNLLSQKFTIS</sequence>
<protein>
    <submittedName>
        <fullName evidence="1">Uncharacterized protein</fullName>
    </submittedName>
</protein>
<organism evidence="1 2">
    <name type="scientific">Cichlidogyrus casuarinus</name>
    <dbReference type="NCBI Taxonomy" id="1844966"/>
    <lineage>
        <taxon>Eukaryota</taxon>
        <taxon>Metazoa</taxon>
        <taxon>Spiralia</taxon>
        <taxon>Lophotrochozoa</taxon>
        <taxon>Platyhelminthes</taxon>
        <taxon>Monogenea</taxon>
        <taxon>Monopisthocotylea</taxon>
        <taxon>Dactylogyridea</taxon>
        <taxon>Ancyrocephalidae</taxon>
        <taxon>Cichlidogyrus</taxon>
    </lineage>
</organism>